<evidence type="ECO:0000256" key="1">
    <source>
        <dbReference type="SAM" id="MobiDB-lite"/>
    </source>
</evidence>
<evidence type="ECO:0000313" key="5">
    <source>
        <dbReference type="Proteomes" id="UP001596414"/>
    </source>
</evidence>
<feature type="transmembrane region" description="Helical" evidence="2">
    <location>
        <begin position="153"/>
        <end position="184"/>
    </location>
</feature>
<feature type="transmembrane region" description="Helical" evidence="2">
    <location>
        <begin position="342"/>
        <end position="361"/>
    </location>
</feature>
<feature type="transmembrane region" description="Helical" evidence="2">
    <location>
        <begin position="645"/>
        <end position="672"/>
    </location>
</feature>
<dbReference type="RefSeq" id="WP_267637217.1">
    <property type="nucleotide sequence ID" value="NZ_JAODIY010000009.1"/>
</dbReference>
<protein>
    <submittedName>
        <fullName evidence="4">CPBP family intramembrane glutamic endopeptidase</fullName>
        <ecNumber evidence="4">3.4.-.-</ecNumber>
    </submittedName>
</protein>
<name>A0ABD5X6V1_9EURY</name>
<feature type="compositionally biased region" description="Low complexity" evidence="1">
    <location>
        <begin position="286"/>
        <end position="301"/>
    </location>
</feature>
<evidence type="ECO:0000256" key="2">
    <source>
        <dbReference type="SAM" id="Phobius"/>
    </source>
</evidence>
<feature type="domain" description="CAAX prenyl protease 2/Lysostaphin resistance protein A-like" evidence="3">
    <location>
        <begin position="685"/>
        <end position="784"/>
    </location>
</feature>
<keyword evidence="2" id="KW-1133">Transmembrane helix</keyword>
<dbReference type="Proteomes" id="UP001596414">
    <property type="component" value="Unassembled WGS sequence"/>
</dbReference>
<feature type="transmembrane region" description="Helical" evidence="2">
    <location>
        <begin position="39"/>
        <end position="56"/>
    </location>
</feature>
<feature type="transmembrane region" description="Helical" evidence="2">
    <location>
        <begin position="527"/>
        <end position="545"/>
    </location>
</feature>
<feature type="transmembrane region" description="Helical" evidence="2">
    <location>
        <begin position="81"/>
        <end position="103"/>
    </location>
</feature>
<evidence type="ECO:0000313" key="4">
    <source>
        <dbReference type="EMBL" id="MFC7126938.1"/>
    </source>
</evidence>
<accession>A0ABD5X6V1</accession>
<proteinExistence type="predicted"/>
<feature type="transmembrane region" description="Helical" evidence="2">
    <location>
        <begin position="417"/>
        <end position="437"/>
    </location>
</feature>
<keyword evidence="4" id="KW-0378">Hydrolase</keyword>
<feature type="transmembrane region" description="Helical" evidence="2">
    <location>
        <begin position="684"/>
        <end position="701"/>
    </location>
</feature>
<feature type="transmembrane region" description="Helical" evidence="2">
    <location>
        <begin position="487"/>
        <end position="515"/>
    </location>
</feature>
<feature type="transmembrane region" description="Helical" evidence="2">
    <location>
        <begin position="196"/>
        <end position="215"/>
    </location>
</feature>
<dbReference type="GO" id="GO:0080120">
    <property type="term" value="P:CAAX-box protein maturation"/>
    <property type="evidence" value="ECO:0007669"/>
    <property type="project" value="UniProtKB-ARBA"/>
</dbReference>
<reference evidence="4 5" key="1">
    <citation type="journal article" date="2014" name="Int. J. Syst. Evol. Microbiol.">
        <title>Complete genome sequence of Corynebacterium casei LMG S-19264T (=DSM 44701T), isolated from a smear-ripened cheese.</title>
        <authorList>
            <consortium name="US DOE Joint Genome Institute (JGI-PGF)"/>
            <person name="Walter F."/>
            <person name="Albersmeier A."/>
            <person name="Kalinowski J."/>
            <person name="Ruckert C."/>
        </authorList>
    </citation>
    <scope>NUCLEOTIDE SEQUENCE [LARGE SCALE GENOMIC DNA]</scope>
    <source>
        <strain evidence="4 5">CGMCC 4.7215</strain>
    </source>
</reference>
<dbReference type="AlphaFoldDB" id="A0ABD5X6V1"/>
<feature type="transmembrane region" description="Helical" evidence="2">
    <location>
        <begin position="746"/>
        <end position="764"/>
    </location>
</feature>
<feature type="transmembrane region" description="Helical" evidence="2">
    <location>
        <begin position="257"/>
        <end position="278"/>
    </location>
</feature>
<dbReference type="EC" id="3.4.-.-" evidence="4"/>
<gene>
    <name evidence="4" type="ORF">ACFQJ7_13045</name>
</gene>
<dbReference type="EMBL" id="JBHSZQ010000047">
    <property type="protein sequence ID" value="MFC7126938.1"/>
    <property type="molecule type" value="Genomic_DNA"/>
</dbReference>
<organism evidence="4 5">
    <name type="scientific">Halovenus rubra</name>
    <dbReference type="NCBI Taxonomy" id="869890"/>
    <lineage>
        <taxon>Archaea</taxon>
        <taxon>Methanobacteriati</taxon>
        <taxon>Methanobacteriota</taxon>
        <taxon>Stenosarchaea group</taxon>
        <taxon>Halobacteria</taxon>
        <taxon>Halobacteriales</taxon>
        <taxon>Haloarculaceae</taxon>
        <taxon>Halovenus</taxon>
    </lineage>
</organism>
<feature type="transmembrane region" description="Helical" evidence="2">
    <location>
        <begin position="124"/>
        <end position="147"/>
    </location>
</feature>
<feature type="region of interest" description="Disordered" evidence="1">
    <location>
        <begin position="286"/>
        <end position="306"/>
    </location>
</feature>
<keyword evidence="2" id="KW-0472">Membrane</keyword>
<feature type="transmembrane region" description="Helical" evidence="2">
    <location>
        <begin position="771"/>
        <end position="792"/>
    </location>
</feature>
<feature type="transmembrane region" description="Helical" evidence="2">
    <location>
        <begin position="722"/>
        <end position="740"/>
    </location>
</feature>
<sequence>MNGRGNANSLLQDLLVGWYIARGQATDLWRRNDSRRQRVIYGLLALLVFPTVLLLIRGGHSLGVRSRTGIDIEIIAVTRNLLVPGLIAFAILGGLGGAQSLARDPVQSVLLTSAPTRAIVVGKFLYFLGVWLTPMGFLFVPVLAFAIGARSPLFPVAVFVFIIPVLVLTLLIGHTLAYLLWVGIEQLGLPEYARRLLTASLSLLLFVLALTGGFLSGQASATADELPTADPVTPLGWYADLLFVGSPLGGSLGIRPLFAAALVLVSIPLVFAVQVRIAPKFWYASPSRSRGVDDSSVSGDAPDFETPPSGTIGRLGGLTARSQLLRVARGYVTGALRRPDQYVYLLYYSMPILAVILPVALESPAALPPAIGATLVIGGVWVAGALFCLNPLGTEGAMLSQLVLSNTPGKTFVHAKLLIGSCLGLGITLFGIALYVITGPFVTPAFVLVVTPLVGGVVIASSAFALGIGSALPKFETSEVFDSVETLVPSVVAALVHGTTTLLLTGTAVALAALVTAADSPVSLTKQGLALGVFSLVVVVIIDGSRRYAVARLESYGREQTGVGRVFTIYAAAILSLMAVVLGQSVGLSVALVVGLDRPVGLLLPILFVAEYVGYVLVALGFLYVTRRGVAYLDIAWPSKRDIGIIAGGVLASVGVWVLASVLITGLGLPVADHPLFSAEDGDPWLLLVLVPLMLFVNAPVEELLYRNVIQKYVQEWFSPRIAVGVASAIFALAHLPAYFDSNLPSVAVTLSLLFVISCLWGVIYVRTASVLIVSVVHGLYNALLVSSSYIMTVT</sequence>
<feature type="transmembrane region" description="Helical" evidence="2">
    <location>
        <begin position="602"/>
        <end position="625"/>
    </location>
</feature>
<keyword evidence="2" id="KW-0812">Transmembrane</keyword>
<feature type="transmembrane region" description="Helical" evidence="2">
    <location>
        <begin position="443"/>
        <end position="466"/>
    </location>
</feature>
<dbReference type="Pfam" id="PF02517">
    <property type="entry name" value="Rce1-like"/>
    <property type="match status" value="1"/>
</dbReference>
<feature type="transmembrane region" description="Helical" evidence="2">
    <location>
        <begin position="566"/>
        <end position="596"/>
    </location>
</feature>
<comment type="caution">
    <text evidence="4">The sequence shown here is derived from an EMBL/GenBank/DDBJ whole genome shotgun (WGS) entry which is preliminary data.</text>
</comment>
<feature type="transmembrane region" description="Helical" evidence="2">
    <location>
        <begin position="367"/>
        <end position="389"/>
    </location>
</feature>
<dbReference type="InterPro" id="IPR003675">
    <property type="entry name" value="Rce1/LyrA-like_dom"/>
</dbReference>
<evidence type="ECO:0000259" key="3">
    <source>
        <dbReference type="Pfam" id="PF02517"/>
    </source>
</evidence>
<dbReference type="GO" id="GO:0004175">
    <property type="term" value="F:endopeptidase activity"/>
    <property type="evidence" value="ECO:0007669"/>
    <property type="project" value="UniProtKB-ARBA"/>
</dbReference>